<evidence type="ECO:0000313" key="3">
    <source>
        <dbReference type="EMBL" id="MBX16294.1"/>
    </source>
</evidence>
<feature type="coiled-coil region" evidence="1">
    <location>
        <begin position="51"/>
        <end position="82"/>
    </location>
</feature>
<evidence type="ECO:0000259" key="2">
    <source>
        <dbReference type="Pfam" id="PF10602"/>
    </source>
</evidence>
<dbReference type="InterPro" id="IPR045135">
    <property type="entry name" value="Rpn7_N"/>
</dbReference>
<accession>A0A2P2LE86</accession>
<protein>
    <submittedName>
        <fullName evidence="3">Uncharacterized protein MANES_14G058600</fullName>
    </submittedName>
</protein>
<keyword evidence="1" id="KW-0175">Coiled coil</keyword>
<dbReference type="EMBL" id="GGEC01035810">
    <property type="protein sequence ID" value="MBX16294.1"/>
    <property type="molecule type" value="Transcribed_RNA"/>
</dbReference>
<reference evidence="3" key="1">
    <citation type="submission" date="2018-02" db="EMBL/GenBank/DDBJ databases">
        <title>Rhizophora mucronata_Transcriptome.</title>
        <authorList>
            <person name="Meera S.P."/>
            <person name="Sreeshan A."/>
            <person name="Augustine A."/>
        </authorList>
    </citation>
    <scope>NUCLEOTIDE SEQUENCE</scope>
    <source>
        <tissue evidence="3">Leaf</tissue>
    </source>
</reference>
<name>A0A2P2LE86_RHIMU</name>
<dbReference type="AlphaFoldDB" id="A0A2P2LE86"/>
<proteinExistence type="predicted"/>
<evidence type="ECO:0000256" key="1">
    <source>
        <dbReference type="SAM" id="Coils"/>
    </source>
</evidence>
<sequence length="85" mass="9633">MRELNSLSLSSPTSAFSFRIPTSKTSRRFASRRRSSRPLKPAAIYSTEGFLDSMRAKNDEELKKLDEKIADAEENLGESEVREAH</sequence>
<dbReference type="Pfam" id="PF10602">
    <property type="entry name" value="RPN7"/>
    <property type="match status" value="1"/>
</dbReference>
<feature type="domain" description="26S proteasome regulatory subunit Rpn7 N-terminal" evidence="2">
    <location>
        <begin position="48"/>
        <end position="85"/>
    </location>
</feature>
<organism evidence="3">
    <name type="scientific">Rhizophora mucronata</name>
    <name type="common">Asiatic mangrove</name>
    <dbReference type="NCBI Taxonomy" id="61149"/>
    <lineage>
        <taxon>Eukaryota</taxon>
        <taxon>Viridiplantae</taxon>
        <taxon>Streptophyta</taxon>
        <taxon>Embryophyta</taxon>
        <taxon>Tracheophyta</taxon>
        <taxon>Spermatophyta</taxon>
        <taxon>Magnoliopsida</taxon>
        <taxon>eudicotyledons</taxon>
        <taxon>Gunneridae</taxon>
        <taxon>Pentapetalae</taxon>
        <taxon>rosids</taxon>
        <taxon>fabids</taxon>
        <taxon>Malpighiales</taxon>
        <taxon>Rhizophoraceae</taxon>
        <taxon>Rhizophora</taxon>
    </lineage>
</organism>